<comment type="caution">
    <text evidence="2">The sequence shown here is derived from an EMBL/GenBank/DDBJ whole genome shotgun (WGS) entry which is preliminary data.</text>
</comment>
<feature type="signal peptide" evidence="1">
    <location>
        <begin position="1"/>
        <end position="26"/>
    </location>
</feature>
<evidence type="ECO:0000313" key="2">
    <source>
        <dbReference type="EMBL" id="MBD1427786.1"/>
    </source>
</evidence>
<dbReference type="EMBL" id="JACNYK010000008">
    <property type="protein sequence ID" value="MBD1427786.1"/>
    <property type="molecule type" value="Genomic_DNA"/>
</dbReference>
<evidence type="ECO:0000313" key="3">
    <source>
        <dbReference type="Proteomes" id="UP000606494"/>
    </source>
</evidence>
<proteinExistence type="predicted"/>
<feature type="chain" id="PRO_5046304540" description="Outer membrane protein beta-barrel domain-containing protein" evidence="1">
    <location>
        <begin position="27"/>
        <end position="245"/>
    </location>
</feature>
<evidence type="ECO:0000256" key="1">
    <source>
        <dbReference type="SAM" id="SignalP"/>
    </source>
</evidence>
<dbReference type="Proteomes" id="UP000606494">
    <property type="component" value="Unassembled WGS sequence"/>
</dbReference>
<name>A0ABR7Y902_9SPHI</name>
<dbReference type="Gene3D" id="2.40.160.170">
    <property type="match status" value="1"/>
</dbReference>
<evidence type="ECO:0008006" key="4">
    <source>
        <dbReference type="Google" id="ProtNLM"/>
    </source>
</evidence>
<reference evidence="2 3" key="1">
    <citation type="submission" date="2020-08" db="EMBL/GenBank/DDBJ databases">
        <title>Sphingobacterium sp. DN00404 isolated from aquaculture water.</title>
        <authorList>
            <person name="Zhang M."/>
        </authorList>
    </citation>
    <scope>NUCLEOTIDE SEQUENCE [LARGE SCALE GENOMIC DNA]</scope>
    <source>
        <strain evidence="2 3">KCTC 32294</strain>
    </source>
</reference>
<organism evidence="2 3">
    <name type="scientific">Sphingobacterium arenae</name>
    <dbReference type="NCBI Taxonomy" id="1280598"/>
    <lineage>
        <taxon>Bacteria</taxon>
        <taxon>Pseudomonadati</taxon>
        <taxon>Bacteroidota</taxon>
        <taxon>Sphingobacteriia</taxon>
        <taxon>Sphingobacteriales</taxon>
        <taxon>Sphingobacteriaceae</taxon>
        <taxon>Sphingobacterium</taxon>
    </lineage>
</organism>
<keyword evidence="3" id="KW-1185">Reference proteome</keyword>
<sequence>MKIRFTKVFVVLSCCLTLAVLSRAQAGEQRDSIPASAYSNGYPYPFALGVHMGTTGVGLHLYQPLGPKFGLRLGASYMPFSTNISGTYNDYATRSAVKAKSGNVSLAFGWTPFVQGSGFFRSFNVQVGGAYFWKLDGELTTRLRDPYKFGEINVHPDHVGTITTDVEWKKTVNPYAGIGWSNIVIDSRFSMHIDLGCYYLSKPSVSMQATGLLEENVNNAAIIERNIENYRYLPRLEVGFSYRFW</sequence>
<accession>A0ABR7Y902</accession>
<protein>
    <recommendedName>
        <fullName evidence="4">Outer membrane protein beta-barrel domain-containing protein</fullName>
    </recommendedName>
</protein>
<gene>
    <name evidence="2" type="ORF">H8B17_19575</name>
</gene>
<keyword evidence="1" id="KW-0732">Signal</keyword>
<dbReference type="RefSeq" id="WP_190310932.1">
    <property type="nucleotide sequence ID" value="NZ_JACNYK010000008.1"/>
</dbReference>